<feature type="domain" description="SEC7" evidence="3">
    <location>
        <begin position="230"/>
        <end position="446"/>
    </location>
</feature>
<reference evidence="4" key="1">
    <citation type="submission" date="2022-08" db="EMBL/GenBank/DDBJ databases">
        <title>Novel sulphate-reducing endosymbionts in the free-living metamonad Anaeramoeba.</title>
        <authorList>
            <person name="Jerlstrom-Hultqvist J."/>
            <person name="Cepicka I."/>
            <person name="Gallot-Lavallee L."/>
            <person name="Salas-Leiva D."/>
            <person name="Curtis B.A."/>
            <person name="Zahonova K."/>
            <person name="Pipaliya S."/>
            <person name="Dacks J."/>
            <person name="Roger A.J."/>
        </authorList>
    </citation>
    <scope>NUCLEOTIDE SEQUENCE</scope>
    <source>
        <strain evidence="4">Busselton2</strain>
    </source>
</reference>
<dbReference type="EMBL" id="JANTQA010000023">
    <property type="protein sequence ID" value="KAJ3444492.1"/>
    <property type="molecule type" value="Genomic_DNA"/>
</dbReference>
<evidence type="ECO:0000313" key="5">
    <source>
        <dbReference type="Proteomes" id="UP001146793"/>
    </source>
</evidence>
<sequence>MVKQFAENNREYPIGTEPWLKGVTQQEFEMWEEINLVEKTHLLSRKTKKTKTKTVTHTANLREFESLFTLIEKAKFKREMMILKNNKFNEKEEKENGQLEQEQEQVQKQKQKQDQGQVNNQQKKKKEFVFLNSDLFSKFVNEERPINKNIPLPIQRSVSNDLLFHSKEKKNSESKSRAGSIPTTSTQTKAQTSLSEDFFTEDLNTSEQRKHSTSSNSSFSQQKQKQKQIQIQKQKNQQKQQNKGNMTDNNKNKQNSLPKNGELYLEEGSGYIQLINQNFYDGMNLLFKKEIISNTSHDIASFIHQNKEISPRILGEYFINNEMHSKKVLKLFLSKFNLEDDLLSKPFREFCERVEIIQTKSSIIYFINTFSELYYKKHSLIFGSPENLAKIIFRLSIICTKQQLKKYTEMHEFLNFCNDIIPEQNIHDGNFQDLYLDVIYNPIPIFLFDLSAYFTKQGGKIKTWKKRWFVISAECLYYFKTKDSTIPLGMIPLRGVTVTKMIDKAKKRKFKKNQNSGFEFKFQLELSGSRVKFGVKRKKKTAKTGNHVKYIIKTSSKKELEQWINTIETIVLIHSCYDI</sequence>
<accession>A0AAV7ZRB4</accession>
<evidence type="ECO:0000259" key="3">
    <source>
        <dbReference type="PROSITE" id="PS50190"/>
    </source>
</evidence>
<dbReference type="InterPro" id="IPR001849">
    <property type="entry name" value="PH_domain"/>
</dbReference>
<feature type="compositionally biased region" description="Polar residues" evidence="1">
    <location>
        <begin position="244"/>
        <end position="258"/>
    </location>
</feature>
<proteinExistence type="predicted"/>
<evidence type="ECO:0000259" key="2">
    <source>
        <dbReference type="PROSITE" id="PS50003"/>
    </source>
</evidence>
<dbReference type="SUPFAM" id="SSF50729">
    <property type="entry name" value="PH domain-like"/>
    <property type="match status" value="1"/>
</dbReference>
<dbReference type="PANTHER" id="PTHR14336:SF15">
    <property type="entry name" value="DUAL ADAPTER FOR PHOSPHOTYROSINE AND 3-PHOSPHOTYROSINE AND 3-PHOSPHOINOSITIDE"/>
    <property type="match status" value="1"/>
</dbReference>
<comment type="caution">
    <text evidence="4">The sequence shown here is derived from an EMBL/GenBank/DDBJ whole genome shotgun (WGS) entry which is preliminary data.</text>
</comment>
<dbReference type="Proteomes" id="UP001146793">
    <property type="component" value="Unassembled WGS sequence"/>
</dbReference>
<dbReference type="SUPFAM" id="SSF48425">
    <property type="entry name" value="Sec7 domain"/>
    <property type="match status" value="1"/>
</dbReference>
<dbReference type="InterPro" id="IPR051707">
    <property type="entry name" value="PI-Interact_SigTrans_Reg"/>
</dbReference>
<feature type="compositionally biased region" description="Basic and acidic residues" evidence="1">
    <location>
        <begin position="167"/>
        <end position="176"/>
    </location>
</feature>
<dbReference type="GO" id="GO:0005085">
    <property type="term" value="F:guanyl-nucleotide exchange factor activity"/>
    <property type="evidence" value="ECO:0007669"/>
    <property type="project" value="InterPro"/>
</dbReference>
<dbReference type="InterPro" id="IPR000904">
    <property type="entry name" value="Sec7_dom"/>
</dbReference>
<dbReference type="GO" id="GO:0032012">
    <property type="term" value="P:regulation of ARF protein signal transduction"/>
    <property type="evidence" value="ECO:0007669"/>
    <property type="project" value="InterPro"/>
</dbReference>
<dbReference type="Pfam" id="PF01369">
    <property type="entry name" value="Sec7"/>
    <property type="match status" value="1"/>
</dbReference>
<evidence type="ECO:0000313" key="4">
    <source>
        <dbReference type="EMBL" id="KAJ3444492.1"/>
    </source>
</evidence>
<feature type="domain" description="PH" evidence="2">
    <location>
        <begin position="447"/>
        <end position="572"/>
    </location>
</feature>
<dbReference type="InterPro" id="IPR035999">
    <property type="entry name" value="Sec7_dom_sf"/>
</dbReference>
<dbReference type="Gene3D" id="2.30.29.30">
    <property type="entry name" value="Pleckstrin-homology domain (PH domain)/Phosphotyrosine-binding domain (PTB)"/>
    <property type="match status" value="1"/>
</dbReference>
<gene>
    <name evidence="4" type="ORF">M0812_10347</name>
</gene>
<organism evidence="4 5">
    <name type="scientific">Anaeramoeba flamelloides</name>
    <dbReference type="NCBI Taxonomy" id="1746091"/>
    <lineage>
        <taxon>Eukaryota</taxon>
        <taxon>Metamonada</taxon>
        <taxon>Anaeramoebidae</taxon>
        <taxon>Anaeramoeba</taxon>
    </lineage>
</organism>
<evidence type="ECO:0000256" key="1">
    <source>
        <dbReference type="SAM" id="MobiDB-lite"/>
    </source>
</evidence>
<feature type="compositionally biased region" description="Polar residues" evidence="1">
    <location>
        <begin position="181"/>
        <end position="195"/>
    </location>
</feature>
<dbReference type="Pfam" id="PF00169">
    <property type="entry name" value="PH"/>
    <property type="match status" value="1"/>
</dbReference>
<dbReference type="SMART" id="SM00233">
    <property type="entry name" value="PH"/>
    <property type="match status" value="1"/>
</dbReference>
<feature type="compositionally biased region" description="Low complexity" evidence="1">
    <location>
        <begin position="221"/>
        <end position="243"/>
    </location>
</feature>
<dbReference type="Gene3D" id="1.10.220.20">
    <property type="match status" value="1"/>
</dbReference>
<dbReference type="AlphaFoldDB" id="A0AAV7ZRB4"/>
<feature type="compositionally biased region" description="Basic and acidic residues" evidence="1">
    <location>
        <begin position="88"/>
        <end position="97"/>
    </location>
</feature>
<dbReference type="PANTHER" id="PTHR14336">
    <property type="entry name" value="TANDEM PH DOMAIN CONTAINING PROTEIN"/>
    <property type="match status" value="1"/>
</dbReference>
<feature type="region of interest" description="Disordered" evidence="1">
    <location>
        <begin position="167"/>
        <end position="260"/>
    </location>
</feature>
<name>A0AAV7ZRB4_9EUKA</name>
<dbReference type="PROSITE" id="PS50190">
    <property type="entry name" value="SEC7"/>
    <property type="match status" value="1"/>
</dbReference>
<dbReference type="Gene3D" id="1.10.1000.11">
    <property type="entry name" value="Arf Nucleotide-binding Site Opener,domain 2"/>
    <property type="match status" value="1"/>
</dbReference>
<feature type="region of interest" description="Disordered" evidence="1">
    <location>
        <begin position="88"/>
        <end position="122"/>
    </location>
</feature>
<dbReference type="InterPro" id="IPR023394">
    <property type="entry name" value="Sec7_C_sf"/>
</dbReference>
<dbReference type="InterPro" id="IPR011993">
    <property type="entry name" value="PH-like_dom_sf"/>
</dbReference>
<protein>
    <submittedName>
        <fullName evidence="4">Sesquipedalian</fullName>
    </submittedName>
</protein>
<dbReference type="PROSITE" id="PS50003">
    <property type="entry name" value="PH_DOMAIN"/>
    <property type="match status" value="1"/>
</dbReference>